<evidence type="ECO:0000256" key="1">
    <source>
        <dbReference type="SAM" id="Coils"/>
    </source>
</evidence>
<dbReference type="STRING" id="139420.A0A371CY45"/>
<feature type="compositionally biased region" description="Basic and acidic residues" evidence="2">
    <location>
        <begin position="177"/>
        <end position="192"/>
    </location>
</feature>
<evidence type="ECO:0000313" key="3">
    <source>
        <dbReference type="EMBL" id="RDX45195.1"/>
    </source>
</evidence>
<protein>
    <recommendedName>
        <fullName evidence="5">t-SNARE coiled-coil homology domain-containing protein</fullName>
    </recommendedName>
</protein>
<dbReference type="SUPFAM" id="SSF57997">
    <property type="entry name" value="Tropomyosin"/>
    <property type="match status" value="1"/>
</dbReference>
<dbReference type="OrthoDB" id="2122982at2759"/>
<evidence type="ECO:0008006" key="5">
    <source>
        <dbReference type="Google" id="ProtNLM"/>
    </source>
</evidence>
<gene>
    <name evidence="3" type="ORF">OH76DRAFT_1559265</name>
</gene>
<dbReference type="AlphaFoldDB" id="A0A371CY45"/>
<keyword evidence="1" id="KW-0175">Coiled coil</keyword>
<feature type="region of interest" description="Disordered" evidence="2">
    <location>
        <begin position="172"/>
        <end position="192"/>
    </location>
</feature>
<feature type="coiled-coil region" evidence="1">
    <location>
        <begin position="51"/>
        <end position="85"/>
    </location>
</feature>
<dbReference type="EMBL" id="KZ857440">
    <property type="protein sequence ID" value="RDX45195.1"/>
    <property type="molecule type" value="Genomic_DNA"/>
</dbReference>
<evidence type="ECO:0000313" key="4">
    <source>
        <dbReference type="Proteomes" id="UP000256964"/>
    </source>
</evidence>
<dbReference type="Gene3D" id="3.90.20.10">
    <property type="match status" value="2"/>
</dbReference>
<dbReference type="Proteomes" id="UP000256964">
    <property type="component" value="Unassembled WGS sequence"/>
</dbReference>
<keyword evidence="4" id="KW-1185">Reference proteome</keyword>
<sequence length="192" mass="22046">MNKRFHGVDLRFIESNRTTKEKFAEVDERFNKVDERFDKVDERFAEVDERFNKVDERFDKVDERFNRLEEEMKSMRDDIRSIMHMLQMQQGAPPRIVEHPPSSHSHDAASGFTRSRYVSDASQSSAAGPSSPRHRQGFFAEVSGDEASFSSSKRGARAHKVLRTIQRMASFGADLFSNDKGKNSDKGKESAH</sequence>
<evidence type="ECO:0000256" key="2">
    <source>
        <dbReference type="SAM" id="MobiDB-lite"/>
    </source>
</evidence>
<feature type="compositionally biased region" description="Low complexity" evidence="2">
    <location>
        <begin position="119"/>
        <end position="131"/>
    </location>
</feature>
<proteinExistence type="predicted"/>
<organism evidence="3 4">
    <name type="scientific">Lentinus brumalis</name>
    <dbReference type="NCBI Taxonomy" id="2498619"/>
    <lineage>
        <taxon>Eukaryota</taxon>
        <taxon>Fungi</taxon>
        <taxon>Dikarya</taxon>
        <taxon>Basidiomycota</taxon>
        <taxon>Agaricomycotina</taxon>
        <taxon>Agaricomycetes</taxon>
        <taxon>Polyporales</taxon>
        <taxon>Polyporaceae</taxon>
        <taxon>Lentinus</taxon>
    </lineage>
</organism>
<accession>A0A371CY45</accession>
<reference evidence="3 4" key="1">
    <citation type="journal article" date="2018" name="Biotechnol. Biofuels">
        <title>Integrative visual omics of the white-rot fungus Polyporus brumalis exposes the biotechnological potential of its oxidative enzymes for delignifying raw plant biomass.</title>
        <authorList>
            <person name="Miyauchi S."/>
            <person name="Rancon A."/>
            <person name="Drula E."/>
            <person name="Hage H."/>
            <person name="Chaduli D."/>
            <person name="Favel A."/>
            <person name="Grisel S."/>
            <person name="Henrissat B."/>
            <person name="Herpoel-Gimbert I."/>
            <person name="Ruiz-Duenas F.J."/>
            <person name="Chevret D."/>
            <person name="Hainaut M."/>
            <person name="Lin J."/>
            <person name="Wang M."/>
            <person name="Pangilinan J."/>
            <person name="Lipzen A."/>
            <person name="Lesage-Meessen L."/>
            <person name="Navarro D."/>
            <person name="Riley R."/>
            <person name="Grigoriev I.V."/>
            <person name="Zhou S."/>
            <person name="Raouche S."/>
            <person name="Rosso M.N."/>
        </authorList>
    </citation>
    <scope>NUCLEOTIDE SEQUENCE [LARGE SCALE GENOMIC DNA]</scope>
    <source>
        <strain evidence="3 4">BRFM 1820</strain>
    </source>
</reference>
<feature type="region of interest" description="Disordered" evidence="2">
    <location>
        <begin position="91"/>
        <end position="157"/>
    </location>
</feature>
<name>A0A371CY45_9APHY</name>